<evidence type="ECO:0000256" key="1">
    <source>
        <dbReference type="SAM" id="MobiDB-lite"/>
    </source>
</evidence>
<proteinExistence type="predicted"/>
<reference evidence="2" key="1">
    <citation type="submission" date="2022-08" db="EMBL/GenBank/DDBJ databases">
        <title>Novel sulfate-reducing endosymbionts in the free-living metamonad Anaeramoeba.</title>
        <authorList>
            <person name="Jerlstrom-Hultqvist J."/>
            <person name="Cepicka I."/>
            <person name="Gallot-Lavallee L."/>
            <person name="Salas-Leiva D."/>
            <person name="Curtis B.A."/>
            <person name="Zahonova K."/>
            <person name="Pipaliya S."/>
            <person name="Dacks J."/>
            <person name="Roger A.J."/>
        </authorList>
    </citation>
    <scope>NUCLEOTIDE SEQUENCE</scope>
    <source>
        <strain evidence="2">Schooner1</strain>
    </source>
</reference>
<feature type="region of interest" description="Disordered" evidence="1">
    <location>
        <begin position="35"/>
        <end position="54"/>
    </location>
</feature>
<keyword evidence="3" id="KW-1185">Reference proteome</keyword>
<organism evidence="2 3">
    <name type="scientific">Anaeramoeba flamelloides</name>
    <dbReference type="NCBI Taxonomy" id="1746091"/>
    <lineage>
        <taxon>Eukaryota</taxon>
        <taxon>Metamonada</taxon>
        <taxon>Anaeramoebidae</taxon>
        <taxon>Anaeramoeba</taxon>
    </lineage>
</organism>
<comment type="caution">
    <text evidence="2">The sequence shown here is derived from an EMBL/GenBank/DDBJ whole genome shotgun (WGS) entry which is preliminary data.</text>
</comment>
<dbReference type="Proteomes" id="UP001150062">
    <property type="component" value="Unassembled WGS sequence"/>
</dbReference>
<dbReference type="EMBL" id="JAOAOG010000242">
    <property type="protein sequence ID" value="KAJ6236616.1"/>
    <property type="molecule type" value="Genomic_DNA"/>
</dbReference>
<sequence>MLSQFLPTKTLSGLVLNRQVPQGIFFSSQVHNHFNPNVSSTKKPKTKPKTSPNINTNNYLHQYTNSKIPTFYKCNITRHKHWNKISQEIFNDHIKSGCKELMNNSPQSAAVEFESALELATNDQQRTQCYEQMVKLYRSETKMFSDSIVAINVLKLAKHFAQRNGNFSLQINATICMSDIYALKGNNEKATSTLETIPFKFQVIDSTLEDNQKFNDLENQVLNLLSFGDTSKLIKEIIALNVLGSKWEQYGYETRAIEILLQTFKCVVLIENCTQNMTIRNTLHQDKKNDLYFEQKYQVSKCLTDAKVEDLIIFRSQTINLITDMLEIYLKNEIFETLPLFLKQLVERLQFQSVIYYLTKILTSIKNHPNRQQLTHLYLVYEIPGFISGLQDFIKNDLLDDLNLLKELSFHLFH</sequence>
<protein>
    <submittedName>
        <fullName evidence="2">Uncharacterized protein</fullName>
    </submittedName>
</protein>
<name>A0ABQ8XVI6_9EUKA</name>
<evidence type="ECO:0000313" key="3">
    <source>
        <dbReference type="Proteomes" id="UP001150062"/>
    </source>
</evidence>
<evidence type="ECO:0000313" key="2">
    <source>
        <dbReference type="EMBL" id="KAJ6236616.1"/>
    </source>
</evidence>
<accession>A0ABQ8XVI6</accession>
<gene>
    <name evidence="2" type="ORF">M0813_27360</name>
</gene>